<reference evidence="1" key="1">
    <citation type="submission" date="2020-03" db="EMBL/GenBank/DDBJ databases">
        <title>The deep terrestrial virosphere.</title>
        <authorList>
            <person name="Holmfeldt K."/>
            <person name="Nilsson E."/>
            <person name="Simone D."/>
            <person name="Lopez-Fernandez M."/>
            <person name="Wu X."/>
            <person name="de Brujin I."/>
            <person name="Lundin D."/>
            <person name="Andersson A."/>
            <person name="Bertilsson S."/>
            <person name="Dopson M."/>
        </authorList>
    </citation>
    <scope>NUCLEOTIDE SEQUENCE</scope>
    <source>
        <strain evidence="1">MM415B02497</strain>
    </source>
</reference>
<dbReference type="AlphaFoldDB" id="A0A6M3L500"/>
<gene>
    <name evidence="1" type="ORF">MM415B02497_0006</name>
</gene>
<accession>A0A6M3L500</accession>
<dbReference type="EMBL" id="MT142869">
    <property type="protein sequence ID" value="QJA89786.1"/>
    <property type="molecule type" value="Genomic_DNA"/>
</dbReference>
<protein>
    <submittedName>
        <fullName evidence="1">Putative structural protein</fullName>
    </submittedName>
</protein>
<evidence type="ECO:0000313" key="1">
    <source>
        <dbReference type="EMBL" id="QJA89786.1"/>
    </source>
</evidence>
<sequence>MKTIYTWGDSHVSMFDETYRDESWAPKPEGERKVVFHERSHCAVYTAYNIENRLDELRSHLSKIDYKEQDEIWFMFGEIDVRFHIFYHHQRLKMPLDKMIDLVTKKYTTSVNLLRQEGYNAFIVSVVPPQRSPGPHLYDPVYATKELDGSNAYIRGEGNTLKDRIYITEEFNRQVEIKCKELSIGFRNIHPLIVDPETRCNILWMTRDGMHYNYLGDILIKAFHLDEGV</sequence>
<dbReference type="Gene3D" id="3.40.50.1110">
    <property type="entry name" value="SGNH hydrolase"/>
    <property type="match status" value="1"/>
</dbReference>
<proteinExistence type="predicted"/>
<organism evidence="1">
    <name type="scientific">viral metagenome</name>
    <dbReference type="NCBI Taxonomy" id="1070528"/>
    <lineage>
        <taxon>unclassified sequences</taxon>
        <taxon>metagenomes</taxon>
        <taxon>organismal metagenomes</taxon>
    </lineage>
</organism>
<dbReference type="InterPro" id="IPR036514">
    <property type="entry name" value="SGNH_hydro_sf"/>
</dbReference>
<name>A0A6M3L500_9ZZZZ</name>
<dbReference type="SUPFAM" id="SSF52266">
    <property type="entry name" value="SGNH hydrolase"/>
    <property type="match status" value="1"/>
</dbReference>